<sequence length="65" mass="7461">MIVKLPIALLLLLLAVIWLFIGYYLRTSLLLGLGFGVIFGVTILLLPDILEWIIKEDISEEMFHF</sequence>
<dbReference type="AlphaFoldDB" id="A0A9W3X3M2"/>
<name>A0A9W3X3M2_BACTU</name>
<dbReference type="Proteomes" id="UP000092743">
    <property type="component" value="Chromosome"/>
</dbReference>
<feature type="transmembrane region" description="Helical" evidence="1">
    <location>
        <begin position="7"/>
        <end position="25"/>
    </location>
</feature>
<gene>
    <name evidence="2" type="ORF">BT246_58270</name>
</gene>
<keyword evidence="1" id="KW-0472">Membrane</keyword>
<accession>A0A9W3X3M2</accession>
<evidence type="ECO:0000313" key="2">
    <source>
        <dbReference type="EMBL" id="ANS51123.1"/>
    </source>
</evidence>
<keyword evidence="1" id="KW-0812">Transmembrane</keyword>
<proteinExistence type="predicted"/>
<evidence type="ECO:0000313" key="3">
    <source>
        <dbReference type="Proteomes" id="UP000092743"/>
    </source>
</evidence>
<organism evidence="2 3">
    <name type="scientific">Bacillus thuringiensis</name>
    <dbReference type="NCBI Taxonomy" id="1428"/>
    <lineage>
        <taxon>Bacteria</taxon>
        <taxon>Bacillati</taxon>
        <taxon>Bacillota</taxon>
        <taxon>Bacilli</taxon>
        <taxon>Bacillales</taxon>
        <taxon>Bacillaceae</taxon>
        <taxon>Bacillus</taxon>
        <taxon>Bacillus cereus group</taxon>
    </lineage>
</organism>
<dbReference type="RefSeq" id="WP_065485710.1">
    <property type="nucleotide sequence ID" value="NZ_CP015350.1"/>
</dbReference>
<reference evidence="2 3" key="1">
    <citation type="submission" date="2016-04" db="EMBL/GenBank/DDBJ databases">
        <title>High quality genome of the nematocidal Bacillus thuringiensis MYBT18246.</title>
        <authorList>
            <person name="Hollensteiner J."/>
            <person name="Poehlein A."/>
            <person name="Sproeer C."/>
            <person name="Bunk B."/>
            <person name="Rosenstiel P."/>
            <person name="Schulenburg H."/>
            <person name="Liesegang H."/>
        </authorList>
    </citation>
    <scope>NUCLEOTIDE SEQUENCE [LARGE SCALE GENOMIC DNA]</scope>
    <source>
        <strain evidence="2 3">MYBT18246</strain>
    </source>
</reference>
<dbReference type="EMBL" id="CP015350">
    <property type="protein sequence ID" value="ANS51123.1"/>
    <property type="molecule type" value="Genomic_DNA"/>
</dbReference>
<protein>
    <submittedName>
        <fullName evidence="2">Uncharacterized protein</fullName>
    </submittedName>
</protein>
<keyword evidence="1" id="KW-1133">Transmembrane helix</keyword>
<evidence type="ECO:0000256" key="1">
    <source>
        <dbReference type="SAM" id="Phobius"/>
    </source>
</evidence>
<feature type="transmembrane region" description="Helical" evidence="1">
    <location>
        <begin position="31"/>
        <end position="54"/>
    </location>
</feature>